<evidence type="ECO:0000256" key="3">
    <source>
        <dbReference type="ARBA" id="ARBA00022679"/>
    </source>
</evidence>
<dbReference type="SFLD" id="SFLDS00005">
    <property type="entry name" value="Isoprenoid_Synthase_Type_I"/>
    <property type="match status" value="1"/>
</dbReference>
<comment type="cofactor">
    <cofactor evidence="1">
        <name>Mg(2+)</name>
        <dbReference type="ChEBI" id="CHEBI:18420"/>
    </cofactor>
</comment>
<dbReference type="GO" id="GO:0004659">
    <property type="term" value="F:prenyltransferase activity"/>
    <property type="evidence" value="ECO:0007669"/>
    <property type="project" value="InterPro"/>
</dbReference>
<dbReference type="PANTHER" id="PTHR12001:SF69">
    <property type="entry name" value="ALL TRANS-POLYPRENYL-DIPHOSPHATE SYNTHASE PDSS1"/>
    <property type="match status" value="1"/>
</dbReference>
<accession>A0A382CPK8</accession>
<dbReference type="SFLD" id="SFLDG01017">
    <property type="entry name" value="Polyprenyl_Transferase_Like"/>
    <property type="match status" value="1"/>
</dbReference>
<dbReference type="InterPro" id="IPR000092">
    <property type="entry name" value="Polyprenyl_synt"/>
</dbReference>
<keyword evidence="5" id="KW-0460">Magnesium</keyword>
<dbReference type="PANTHER" id="PTHR12001">
    <property type="entry name" value="GERANYLGERANYL PYROPHOSPHATE SYNTHASE"/>
    <property type="match status" value="1"/>
</dbReference>
<evidence type="ECO:0000256" key="1">
    <source>
        <dbReference type="ARBA" id="ARBA00001946"/>
    </source>
</evidence>
<evidence type="ECO:0000256" key="2">
    <source>
        <dbReference type="ARBA" id="ARBA00006706"/>
    </source>
</evidence>
<evidence type="ECO:0000313" key="6">
    <source>
        <dbReference type="EMBL" id="SVB27732.1"/>
    </source>
</evidence>
<name>A0A382CPK8_9ZZZZ</name>
<gene>
    <name evidence="6" type="ORF">METZ01_LOCUS180586</name>
</gene>
<evidence type="ECO:0008006" key="7">
    <source>
        <dbReference type="Google" id="ProtNLM"/>
    </source>
</evidence>
<dbReference type="EMBL" id="UINC01035398">
    <property type="protein sequence ID" value="SVB27732.1"/>
    <property type="molecule type" value="Genomic_DNA"/>
</dbReference>
<dbReference type="AlphaFoldDB" id="A0A382CPK8"/>
<keyword evidence="3" id="KW-0808">Transferase</keyword>
<proteinExistence type="inferred from homology"/>
<evidence type="ECO:0000256" key="5">
    <source>
        <dbReference type="ARBA" id="ARBA00022842"/>
    </source>
</evidence>
<dbReference type="InterPro" id="IPR033749">
    <property type="entry name" value="Polyprenyl_synt_CS"/>
</dbReference>
<dbReference type="InterPro" id="IPR008949">
    <property type="entry name" value="Isoprenoid_synthase_dom_sf"/>
</dbReference>
<organism evidence="6">
    <name type="scientific">marine metagenome</name>
    <dbReference type="NCBI Taxonomy" id="408172"/>
    <lineage>
        <taxon>unclassified sequences</taxon>
        <taxon>metagenomes</taxon>
        <taxon>ecological metagenomes</taxon>
    </lineage>
</organism>
<keyword evidence="4" id="KW-0479">Metal-binding</keyword>
<dbReference type="Gene3D" id="1.10.600.10">
    <property type="entry name" value="Farnesyl Diphosphate Synthase"/>
    <property type="match status" value="1"/>
</dbReference>
<sequence>MPYPRHVDDDSYTLLTLPGIKSALERVEEELRIAVKAEEPLLTKLSRHLIDAGGKRIRPSLAIASSQILEDKPAAPSREVILGGVAVELVHQGSLYHDDVMDGAKTRRNVKSVNEEWGNHEAILGGDYLLARASEIAAGLGAEVAGLLATTIAALCEGQIREVNSAYDITRTEDAYMSSISGKTGALLSASAKVGAIVSVYPEEVVKAVTEFGNLYGIAFQIVDDLLDVMASEKELGKPSGNDMLEGVYTLPVIRALKGPNGEALIDLLSNPISSDKRDEALMLVRSDEAIISTIETALDFTHEAQQSLKDLPDNPTAEILKSTCTILANQVNHFKK</sequence>
<protein>
    <recommendedName>
        <fullName evidence="7">Geranylgeranyl pyrophosphate synthase</fullName>
    </recommendedName>
</protein>
<dbReference type="PROSITE" id="PS00444">
    <property type="entry name" value="POLYPRENYL_SYNTHASE_2"/>
    <property type="match status" value="1"/>
</dbReference>
<dbReference type="CDD" id="cd00685">
    <property type="entry name" value="Trans_IPPS_HT"/>
    <property type="match status" value="1"/>
</dbReference>
<evidence type="ECO:0000256" key="4">
    <source>
        <dbReference type="ARBA" id="ARBA00022723"/>
    </source>
</evidence>
<dbReference type="GO" id="GO:0008299">
    <property type="term" value="P:isoprenoid biosynthetic process"/>
    <property type="evidence" value="ECO:0007669"/>
    <property type="project" value="InterPro"/>
</dbReference>
<dbReference type="GO" id="GO:0046872">
    <property type="term" value="F:metal ion binding"/>
    <property type="evidence" value="ECO:0007669"/>
    <property type="project" value="UniProtKB-KW"/>
</dbReference>
<comment type="similarity">
    <text evidence="2">Belongs to the FPP/GGPP synthase family.</text>
</comment>
<dbReference type="SUPFAM" id="SSF48576">
    <property type="entry name" value="Terpenoid synthases"/>
    <property type="match status" value="1"/>
</dbReference>
<dbReference type="Pfam" id="PF00348">
    <property type="entry name" value="polyprenyl_synt"/>
    <property type="match status" value="1"/>
</dbReference>
<reference evidence="6" key="1">
    <citation type="submission" date="2018-05" db="EMBL/GenBank/DDBJ databases">
        <authorList>
            <person name="Lanie J.A."/>
            <person name="Ng W.-L."/>
            <person name="Kazmierczak K.M."/>
            <person name="Andrzejewski T.M."/>
            <person name="Davidsen T.M."/>
            <person name="Wayne K.J."/>
            <person name="Tettelin H."/>
            <person name="Glass J.I."/>
            <person name="Rusch D."/>
            <person name="Podicherti R."/>
            <person name="Tsui H.-C.T."/>
            <person name="Winkler M.E."/>
        </authorList>
    </citation>
    <scope>NUCLEOTIDE SEQUENCE</scope>
</reference>